<organism evidence="2 3">
    <name type="scientific">Candidatus Enterococcus avicola</name>
    <dbReference type="NCBI Taxonomy" id="2838561"/>
    <lineage>
        <taxon>Bacteria</taxon>
        <taxon>Bacillati</taxon>
        <taxon>Bacillota</taxon>
        <taxon>Bacilli</taxon>
        <taxon>Lactobacillales</taxon>
        <taxon>Enterococcaceae</taxon>
        <taxon>Enterococcus</taxon>
    </lineage>
</organism>
<keyword evidence="1" id="KW-0472">Membrane</keyword>
<feature type="transmembrane region" description="Helical" evidence="1">
    <location>
        <begin position="94"/>
        <end position="117"/>
    </location>
</feature>
<evidence type="ECO:0000313" key="3">
    <source>
        <dbReference type="Proteomes" id="UP000824063"/>
    </source>
</evidence>
<reference evidence="2" key="2">
    <citation type="submission" date="2021-04" db="EMBL/GenBank/DDBJ databases">
        <authorList>
            <person name="Gilroy R."/>
        </authorList>
    </citation>
    <scope>NUCLEOTIDE SEQUENCE</scope>
    <source>
        <strain evidence="2">CHK172-16539</strain>
    </source>
</reference>
<evidence type="ECO:0000256" key="1">
    <source>
        <dbReference type="SAM" id="Phobius"/>
    </source>
</evidence>
<keyword evidence="1" id="KW-0812">Transmembrane</keyword>
<keyword evidence="1" id="KW-1133">Transmembrane helix</keyword>
<reference evidence="2" key="1">
    <citation type="journal article" date="2021" name="PeerJ">
        <title>Extensive microbial diversity within the chicken gut microbiome revealed by metagenomics and culture.</title>
        <authorList>
            <person name="Gilroy R."/>
            <person name="Ravi A."/>
            <person name="Getino M."/>
            <person name="Pursley I."/>
            <person name="Horton D.L."/>
            <person name="Alikhan N.F."/>
            <person name="Baker D."/>
            <person name="Gharbi K."/>
            <person name="Hall N."/>
            <person name="Watson M."/>
            <person name="Adriaenssens E.M."/>
            <person name="Foster-Nyarko E."/>
            <person name="Jarju S."/>
            <person name="Secka A."/>
            <person name="Antonio M."/>
            <person name="Oren A."/>
            <person name="Chaudhuri R.R."/>
            <person name="La Ragione R."/>
            <person name="Hildebrand F."/>
            <person name="Pallen M.J."/>
        </authorList>
    </citation>
    <scope>NUCLEOTIDE SEQUENCE</scope>
    <source>
        <strain evidence="2">CHK172-16539</strain>
    </source>
</reference>
<protein>
    <submittedName>
        <fullName evidence="2">Uncharacterized protein</fullName>
    </submittedName>
</protein>
<dbReference type="Proteomes" id="UP000824063">
    <property type="component" value="Unassembled WGS sequence"/>
</dbReference>
<dbReference type="EMBL" id="DXBN01000273">
    <property type="protein sequence ID" value="HIZ54572.1"/>
    <property type="molecule type" value="Genomic_DNA"/>
</dbReference>
<accession>A0A9D2FA44</accession>
<proteinExistence type="predicted"/>
<evidence type="ECO:0000313" key="2">
    <source>
        <dbReference type="EMBL" id="HIZ54572.1"/>
    </source>
</evidence>
<gene>
    <name evidence="2" type="ORF">IAA20_11590</name>
</gene>
<feature type="transmembrane region" description="Helical" evidence="1">
    <location>
        <begin position="137"/>
        <end position="158"/>
    </location>
</feature>
<sequence>MTNAFREAITDEISTVIYGLERFKLKYTEDIEDDRNKLISDFSTKLNELIIKFDAHINQVTKLFDQRLEELEKVTAELTDKKVNNDKMLENMKFIFTNLIFVLVAVVLVRALFYGVWEGLLIKNVYEWGIQWAWLKYTMWGLFAGISGAILWVIFKFIKSNFKYNS</sequence>
<dbReference type="AlphaFoldDB" id="A0A9D2FA44"/>
<name>A0A9D2FA44_9ENTE</name>
<comment type="caution">
    <text evidence="2">The sequence shown here is derived from an EMBL/GenBank/DDBJ whole genome shotgun (WGS) entry which is preliminary data.</text>
</comment>